<dbReference type="AlphaFoldDB" id="A0A9D7SY56"/>
<reference evidence="2 3" key="1">
    <citation type="submission" date="2020-10" db="EMBL/GenBank/DDBJ databases">
        <title>Connecting structure to function with the recovery of over 1000 high-quality activated sludge metagenome-assembled genomes encoding full-length rRNA genes using long-read sequencing.</title>
        <authorList>
            <person name="Singleton C.M."/>
            <person name="Petriglieri F."/>
            <person name="Kristensen J.M."/>
            <person name="Kirkegaard R.H."/>
            <person name="Michaelsen T.Y."/>
            <person name="Andersen M.H."/>
            <person name="Karst S.M."/>
            <person name="Dueholm M.S."/>
            <person name="Nielsen P.H."/>
            <person name="Albertsen M."/>
        </authorList>
    </citation>
    <scope>NUCLEOTIDE SEQUENCE [LARGE SCALE GENOMIC DNA]</scope>
    <source>
        <strain evidence="2">Ribe_18-Q3-R11-54_MAXAC.273</strain>
    </source>
</reference>
<feature type="domain" description="GmrSD restriction endonucleases N-terminal" evidence="1">
    <location>
        <begin position="6"/>
        <end position="40"/>
    </location>
</feature>
<organism evidence="2 3">
    <name type="scientific">Candidatus Opimibacter skivensis</name>
    <dbReference type="NCBI Taxonomy" id="2982028"/>
    <lineage>
        <taxon>Bacteria</taxon>
        <taxon>Pseudomonadati</taxon>
        <taxon>Bacteroidota</taxon>
        <taxon>Saprospiria</taxon>
        <taxon>Saprospirales</taxon>
        <taxon>Saprospiraceae</taxon>
        <taxon>Candidatus Opimibacter</taxon>
    </lineage>
</organism>
<evidence type="ECO:0000259" key="1">
    <source>
        <dbReference type="Pfam" id="PF03235"/>
    </source>
</evidence>
<dbReference type="Proteomes" id="UP000808337">
    <property type="component" value="Unassembled WGS sequence"/>
</dbReference>
<gene>
    <name evidence="2" type="ORF">IPP15_11200</name>
</gene>
<name>A0A9D7SY56_9BACT</name>
<dbReference type="InterPro" id="IPR004919">
    <property type="entry name" value="GmrSD_N"/>
</dbReference>
<dbReference type="EMBL" id="JADKGY010000008">
    <property type="protein sequence ID" value="MBK9982969.1"/>
    <property type="molecule type" value="Genomic_DNA"/>
</dbReference>
<proteinExistence type="predicted"/>
<protein>
    <submittedName>
        <fullName evidence="2">DUF262 domain-containing protein</fullName>
    </submittedName>
</protein>
<sequence>MLTINSEYQRGQVWNSGQQKRLIDSVLRGYPLPIIYLHHKRRIIEGMTKEFPYPPCGHLYGYN</sequence>
<accession>A0A9D7SY56</accession>
<comment type="caution">
    <text evidence="2">The sequence shown here is derived from an EMBL/GenBank/DDBJ whole genome shotgun (WGS) entry which is preliminary data.</text>
</comment>
<dbReference type="Pfam" id="PF03235">
    <property type="entry name" value="GmrSD_N"/>
    <property type="match status" value="1"/>
</dbReference>
<evidence type="ECO:0000313" key="3">
    <source>
        <dbReference type="Proteomes" id="UP000808337"/>
    </source>
</evidence>
<evidence type="ECO:0000313" key="2">
    <source>
        <dbReference type="EMBL" id="MBK9982969.1"/>
    </source>
</evidence>